<evidence type="ECO:0000313" key="2">
    <source>
        <dbReference type="EMBL" id="JAA75870.1"/>
    </source>
</evidence>
<dbReference type="VEuPathDB" id="VectorBase:RPRC003551"/>
<dbReference type="InterPro" id="IPR011009">
    <property type="entry name" value="Kinase-like_dom_sf"/>
</dbReference>
<evidence type="ECO:0000259" key="1">
    <source>
        <dbReference type="SMART" id="SM00587"/>
    </source>
</evidence>
<dbReference type="Gene3D" id="3.90.1200.10">
    <property type="match status" value="1"/>
</dbReference>
<proteinExistence type="evidence at transcript level"/>
<dbReference type="InterPro" id="IPR004119">
    <property type="entry name" value="EcKL"/>
</dbReference>
<dbReference type="PANTHER" id="PTHR11012:SF56">
    <property type="entry name" value="CHK KINASE-LIKE DOMAIN-CONTAINING PROTEIN-RELATED"/>
    <property type="match status" value="1"/>
</dbReference>
<protein>
    <submittedName>
        <fullName evidence="2">Putative znf c4 abd hlh domain protein</fullName>
    </submittedName>
</protein>
<organism evidence="2">
    <name type="scientific">Rhodnius prolixus</name>
    <name type="common">Triatomid bug</name>
    <dbReference type="NCBI Taxonomy" id="13249"/>
    <lineage>
        <taxon>Eukaryota</taxon>
        <taxon>Metazoa</taxon>
        <taxon>Ecdysozoa</taxon>
        <taxon>Arthropoda</taxon>
        <taxon>Hexapoda</taxon>
        <taxon>Insecta</taxon>
        <taxon>Pterygota</taxon>
        <taxon>Neoptera</taxon>
        <taxon>Paraneoptera</taxon>
        <taxon>Hemiptera</taxon>
        <taxon>Heteroptera</taxon>
        <taxon>Panheteroptera</taxon>
        <taxon>Cimicomorpha</taxon>
        <taxon>Reduviidae</taxon>
        <taxon>Triatominae</taxon>
        <taxon>Rhodnius</taxon>
    </lineage>
</organism>
<reference evidence="2" key="1">
    <citation type="submission" date="2013-04" db="EMBL/GenBank/DDBJ databases">
        <title>An insight into the transcriptome of the digestive tract of the blood sucking bug, Rhodnius prolixus.</title>
        <authorList>
            <person name="Ribeiro J.M.C."/>
            <person name="Genta F.A."/>
            <person name="Sorgine M.H.F."/>
            <person name="Paiva-Silva G.O."/>
            <person name="Majerowicz D."/>
            <person name="Medeiros M."/>
            <person name="Koerich L."/>
            <person name="Terra W.R."/>
            <person name="Ferreira C."/>
            <person name="Pimentel A.C."/>
            <person name="Bisch P.M."/>
            <person name="Diniz M.M.P."/>
            <person name="Nascimento R."/>
            <person name="Salmon D."/>
            <person name="Silber A.M."/>
            <person name="Alves M."/>
            <person name="Oliveira M.F."/>
            <person name="Gondim K.C."/>
            <person name="Silva Neto M.A.C."/>
            <person name="Atella G.C."/>
            <person name="Araujo H."/>
            <person name="Dias F.S."/>
            <person name="Polycarpo C.R."/>
            <person name="Fampa P."/>
            <person name="Melo A.C."/>
            <person name="Tanaka A.S."/>
            <person name="Balczun C."/>
            <person name="Oliveira J.H.M."/>
            <person name="Goncalves R."/>
            <person name="Lazoski C."/>
            <person name="Pereira M.A."/>
            <person name="Rivera-Pomar R."/>
            <person name="Diambra L."/>
            <person name="Schaub G.A."/>
            <person name="Garcia E.S."/>
            <person name="Azambuja P."/>
            <person name="Braz G.R.C."/>
            <person name="Oliveira P.L."/>
        </authorList>
    </citation>
    <scope>NUCLEOTIDE SEQUENCE</scope>
</reference>
<dbReference type="EMBL" id="GAHY01001640">
    <property type="protein sequence ID" value="JAA75870.1"/>
    <property type="molecule type" value="mRNA"/>
</dbReference>
<dbReference type="Pfam" id="PF02958">
    <property type="entry name" value="EcKL"/>
    <property type="match status" value="1"/>
</dbReference>
<dbReference type="SMART" id="SM00587">
    <property type="entry name" value="CHK"/>
    <property type="match status" value="1"/>
</dbReference>
<feature type="domain" description="CHK kinase-like" evidence="1">
    <location>
        <begin position="132"/>
        <end position="327"/>
    </location>
</feature>
<accession>R4G455</accession>
<name>R4G455_RHOPR</name>
<dbReference type="InterPro" id="IPR015897">
    <property type="entry name" value="CHK_kinase-like"/>
</dbReference>
<dbReference type="SUPFAM" id="SSF56112">
    <property type="entry name" value="Protein kinase-like (PK-like)"/>
    <property type="match status" value="1"/>
</dbReference>
<sequence length="412" mass="48316">MEAQTSSGKEEERVWLESLLNKFARDNSVARILEFNLKQAVPEGVNYASIINRAKLTVILHNGQESKLSVIMKKAHEDKEKLETLSAIPIFKSEIKVYNEILRKFETLMNEYEDYNEKLWCNLIGYQNYDLIVLEDLKLTNYVIADRKKRLDLNHSKLVLHSLGRLHALGYILIQKGLLSKEDLPPFYCDISFIVMDRLYKCGLITLSKVIEKYWTPEWKEIGKRLSKEHEVVIEKHKRLFQPQENDFITMCHGDCWTCNMMFKYSPFEENYPISLKFLDFQTTHINVYIFDVLYFLFVSVQPEVRRSNFDQLLSVYQKSLQTALANYGFEDRTPSLKNVQSEAERAEYYGLTCSLVLSPIGAAQQAGDFKIEYLNDENKWMDSLKEDVFNTDLYKSAVQPELRNWFNKGLF</sequence>
<dbReference type="PANTHER" id="PTHR11012">
    <property type="entry name" value="PROTEIN KINASE-LIKE DOMAIN-CONTAINING"/>
    <property type="match status" value="1"/>
</dbReference>
<dbReference type="AlphaFoldDB" id="R4G455"/>